<dbReference type="PANTHER" id="PTHR43514:SF4">
    <property type="entry name" value="ABC TRANSPORTER I FAMILY MEMBER 10"/>
    <property type="match status" value="1"/>
</dbReference>
<proteinExistence type="predicted"/>
<dbReference type="PROSITE" id="PS50893">
    <property type="entry name" value="ABC_TRANSPORTER_2"/>
    <property type="match status" value="1"/>
</dbReference>
<sequence>MFDLDIRLQLGRFERELIVQSDAPVLALTGYSGSGKTSVLNAVAGLIRPTRGHIRIGSRLLFDASQGIDVPVHQRRIGFVFQDARLFPHYSVRDNLLYGQRGAVVAKAARFQLDPLVELLGLEALLPRRPVNLSGGEAQRVAIGRALLAQPDILLLDEPLSALDRTRRERLLTFFETLRDQFRLPIIYVSHAADEVRRLTTAIHEFDS</sequence>
<dbReference type="Proteomes" id="UP000241074">
    <property type="component" value="Chromosome"/>
</dbReference>
<dbReference type="GO" id="GO:0016887">
    <property type="term" value="F:ATP hydrolysis activity"/>
    <property type="evidence" value="ECO:0007669"/>
    <property type="project" value="InterPro"/>
</dbReference>
<gene>
    <name evidence="4" type="ORF">C7S18_00965</name>
</gene>
<dbReference type="PANTHER" id="PTHR43514">
    <property type="entry name" value="ABC TRANSPORTER I FAMILY MEMBER 10"/>
    <property type="match status" value="1"/>
</dbReference>
<dbReference type="InterPro" id="IPR050334">
    <property type="entry name" value="Molybdenum_import_ModC"/>
</dbReference>
<evidence type="ECO:0000259" key="3">
    <source>
        <dbReference type="PROSITE" id="PS50893"/>
    </source>
</evidence>
<dbReference type="InterPro" id="IPR003439">
    <property type="entry name" value="ABC_transporter-like_ATP-bd"/>
</dbReference>
<evidence type="ECO:0000256" key="2">
    <source>
        <dbReference type="ARBA" id="ARBA00022840"/>
    </source>
</evidence>
<reference evidence="4 5" key="2">
    <citation type="submission" date="2018-03" db="EMBL/GenBank/DDBJ databases">
        <authorList>
            <person name="Keele B.F."/>
        </authorList>
    </citation>
    <scope>NUCLEOTIDE SEQUENCE [LARGE SCALE GENOMIC DNA]</scope>
    <source>
        <strain evidence="4 5">D13</strain>
    </source>
</reference>
<dbReference type="SUPFAM" id="SSF52540">
    <property type="entry name" value="P-loop containing nucleoside triphosphate hydrolases"/>
    <property type="match status" value="1"/>
</dbReference>
<dbReference type="Pfam" id="PF00005">
    <property type="entry name" value="ABC_tran"/>
    <property type="match status" value="1"/>
</dbReference>
<evidence type="ECO:0000256" key="1">
    <source>
        <dbReference type="ARBA" id="ARBA00022741"/>
    </source>
</evidence>
<dbReference type="EMBL" id="CP027860">
    <property type="protein sequence ID" value="AVP99948.1"/>
    <property type="molecule type" value="Genomic_DNA"/>
</dbReference>
<evidence type="ECO:0000313" key="4">
    <source>
        <dbReference type="EMBL" id="AVP99948.1"/>
    </source>
</evidence>
<keyword evidence="5" id="KW-1185">Reference proteome</keyword>
<dbReference type="AlphaFoldDB" id="A0A2P1PYN0"/>
<dbReference type="InterPro" id="IPR003593">
    <property type="entry name" value="AAA+_ATPase"/>
</dbReference>
<protein>
    <submittedName>
        <fullName evidence="4">Molybdenum ABC transporter ATP-binding protein</fullName>
    </submittedName>
</protein>
<dbReference type="InterPro" id="IPR027417">
    <property type="entry name" value="P-loop_NTPase"/>
</dbReference>
<keyword evidence="2 4" id="KW-0067">ATP-binding</keyword>
<dbReference type="PROSITE" id="PS00211">
    <property type="entry name" value="ABC_TRANSPORTER_1"/>
    <property type="match status" value="1"/>
</dbReference>
<dbReference type="GO" id="GO:0005524">
    <property type="term" value="F:ATP binding"/>
    <property type="evidence" value="ECO:0007669"/>
    <property type="project" value="UniProtKB-KW"/>
</dbReference>
<dbReference type="RefSeq" id="WP_106893867.1">
    <property type="nucleotide sequence ID" value="NZ_CP027860.1"/>
</dbReference>
<dbReference type="Gene3D" id="3.40.50.300">
    <property type="entry name" value="P-loop containing nucleotide triphosphate hydrolases"/>
    <property type="match status" value="1"/>
</dbReference>
<accession>A0A2P1PYN0</accession>
<dbReference type="SMART" id="SM00382">
    <property type="entry name" value="AAA"/>
    <property type="match status" value="1"/>
</dbReference>
<name>A0A2P1PYN0_9GAMM</name>
<dbReference type="InterPro" id="IPR017871">
    <property type="entry name" value="ABC_transporter-like_CS"/>
</dbReference>
<organism evidence="4 5">
    <name type="scientific">Ahniella affigens</name>
    <dbReference type="NCBI Taxonomy" id="2021234"/>
    <lineage>
        <taxon>Bacteria</taxon>
        <taxon>Pseudomonadati</taxon>
        <taxon>Pseudomonadota</taxon>
        <taxon>Gammaproteobacteria</taxon>
        <taxon>Lysobacterales</taxon>
        <taxon>Rhodanobacteraceae</taxon>
        <taxon>Ahniella</taxon>
    </lineage>
</organism>
<keyword evidence="1" id="KW-0547">Nucleotide-binding</keyword>
<feature type="domain" description="ABC transporter" evidence="3">
    <location>
        <begin position="1"/>
        <end position="208"/>
    </location>
</feature>
<reference evidence="4 5" key="1">
    <citation type="submission" date="2018-03" db="EMBL/GenBank/DDBJ databases">
        <title>Ahniella affigens gen. nov., sp. nov., a gammaproteobacterium isolated from sandy soil near a stream.</title>
        <authorList>
            <person name="Ko Y."/>
            <person name="Kim J.-H."/>
        </authorList>
    </citation>
    <scope>NUCLEOTIDE SEQUENCE [LARGE SCALE GENOMIC DNA]</scope>
    <source>
        <strain evidence="4 5">D13</strain>
    </source>
</reference>
<dbReference type="OrthoDB" id="9802264at2"/>
<dbReference type="KEGG" id="xba:C7S18_00965"/>
<evidence type="ECO:0000313" key="5">
    <source>
        <dbReference type="Proteomes" id="UP000241074"/>
    </source>
</evidence>